<comment type="caution">
    <text evidence="3">The sequence shown here is derived from an EMBL/GenBank/DDBJ whole genome shotgun (WGS) entry which is preliminary data.</text>
</comment>
<reference evidence="3 4" key="1">
    <citation type="submission" date="2018-02" db="EMBL/GenBank/DDBJ databases">
        <title>The draft genome of Phyllobacterium sp. 1N-3.</title>
        <authorList>
            <person name="Liu L."/>
            <person name="Li L."/>
            <person name="Zhang X."/>
            <person name="Wang T."/>
            <person name="Liang L."/>
        </authorList>
    </citation>
    <scope>NUCLEOTIDE SEQUENCE [LARGE SCALE GENOMIC DNA]</scope>
    <source>
        <strain evidence="3 4">1N-3</strain>
    </source>
</reference>
<accession>A0A2S9IVZ5</accession>
<sequence length="79" mass="8202">MHRLAIVATTSLLALGSTALAANSQFGSVKIKADTIKVDSKNLTHASGNVVVLSGKATIKMDKASISKKDGKIVIEAEH</sequence>
<dbReference type="Pfam" id="PF03968">
    <property type="entry name" value="LptD_N"/>
    <property type="match status" value="1"/>
</dbReference>
<name>A0A2S9IVZ5_9HYPH</name>
<evidence type="ECO:0000256" key="1">
    <source>
        <dbReference type="SAM" id="SignalP"/>
    </source>
</evidence>
<feature type="domain" description="Organic solvent tolerance-like N-terminal" evidence="2">
    <location>
        <begin position="30"/>
        <end position="71"/>
    </location>
</feature>
<keyword evidence="1" id="KW-0732">Signal</keyword>
<dbReference type="Gene3D" id="2.60.450.10">
    <property type="entry name" value="Lipopolysaccharide (LPS) transport protein A like domain"/>
    <property type="match status" value="1"/>
</dbReference>
<dbReference type="InterPro" id="IPR005653">
    <property type="entry name" value="OstA-like_N"/>
</dbReference>
<dbReference type="EMBL" id="PVBR01000003">
    <property type="protein sequence ID" value="PRD44699.1"/>
    <property type="molecule type" value="Genomic_DNA"/>
</dbReference>
<keyword evidence="4" id="KW-1185">Reference proteome</keyword>
<gene>
    <name evidence="3" type="ORF">C5748_04695</name>
</gene>
<dbReference type="Proteomes" id="UP000239434">
    <property type="component" value="Unassembled WGS sequence"/>
</dbReference>
<feature type="chain" id="PRO_5015690202" description="Organic solvent tolerance-like N-terminal domain-containing protein" evidence="1">
    <location>
        <begin position="22"/>
        <end position="79"/>
    </location>
</feature>
<proteinExistence type="predicted"/>
<organism evidence="3 4">
    <name type="scientific">Phyllobacterium phragmitis</name>
    <dbReference type="NCBI Taxonomy" id="2670329"/>
    <lineage>
        <taxon>Bacteria</taxon>
        <taxon>Pseudomonadati</taxon>
        <taxon>Pseudomonadota</taxon>
        <taxon>Alphaproteobacteria</taxon>
        <taxon>Hyphomicrobiales</taxon>
        <taxon>Phyllobacteriaceae</taxon>
        <taxon>Phyllobacterium</taxon>
    </lineage>
</organism>
<dbReference type="AlphaFoldDB" id="A0A2S9IVZ5"/>
<evidence type="ECO:0000313" key="3">
    <source>
        <dbReference type="EMBL" id="PRD44699.1"/>
    </source>
</evidence>
<feature type="signal peptide" evidence="1">
    <location>
        <begin position="1"/>
        <end position="21"/>
    </location>
</feature>
<protein>
    <recommendedName>
        <fullName evidence="2">Organic solvent tolerance-like N-terminal domain-containing protein</fullName>
    </recommendedName>
</protein>
<dbReference type="RefSeq" id="WP_105740781.1">
    <property type="nucleotide sequence ID" value="NZ_PVBR01000003.1"/>
</dbReference>
<evidence type="ECO:0000313" key="4">
    <source>
        <dbReference type="Proteomes" id="UP000239434"/>
    </source>
</evidence>
<evidence type="ECO:0000259" key="2">
    <source>
        <dbReference type="Pfam" id="PF03968"/>
    </source>
</evidence>